<reference evidence="1" key="1">
    <citation type="submission" date="2020-10" db="EMBL/GenBank/DDBJ databases">
        <title>Taxonomic study of unclassified bacteria belonging to the class Ktedonobacteria.</title>
        <authorList>
            <person name="Yabe S."/>
            <person name="Wang C.M."/>
            <person name="Zheng Y."/>
            <person name="Sakai Y."/>
            <person name="Cavaletti L."/>
            <person name="Monciardini P."/>
            <person name="Donadio S."/>
        </authorList>
    </citation>
    <scope>NUCLEOTIDE SEQUENCE</scope>
    <source>
        <strain evidence="1">SOSP1-1</strain>
    </source>
</reference>
<protein>
    <submittedName>
        <fullName evidence="1">Uncharacterized protein</fullName>
    </submittedName>
</protein>
<organism evidence="1 2">
    <name type="scientific">Ktedonospora formicarum</name>
    <dbReference type="NCBI Taxonomy" id="2778364"/>
    <lineage>
        <taxon>Bacteria</taxon>
        <taxon>Bacillati</taxon>
        <taxon>Chloroflexota</taxon>
        <taxon>Ktedonobacteria</taxon>
        <taxon>Ktedonobacterales</taxon>
        <taxon>Ktedonobacteraceae</taxon>
        <taxon>Ktedonospora</taxon>
    </lineage>
</organism>
<evidence type="ECO:0000313" key="1">
    <source>
        <dbReference type="EMBL" id="GHO47308.1"/>
    </source>
</evidence>
<dbReference type="AlphaFoldDB" id="A0A8J3MV49"/>
<dbReference type="Proteomes" id="UP000612362">
    <property type="component" value="Unassembled WGS sequence"/>
</dbReference>
<gene>
    <name evidence="1" type="ORF">KSX_54710</name>
</gene>
<name>A0A8J3MV49_9CHLR</name>
<keyword evidence="2" id="KW-1185">Reference proteome</keyword>
<accession>A0A8J3MV49</accession>
<evidence type="ECO:0000313" key="2">
    <source>
        <dbReference type="Proteomes" id="UP000612362"/>
    </source>
</evidence>
<comment type="caution">
    <text evidence="1">The sequence shown here is derived from an EMBL/GenBank/DDBJ whole genome shotgun (WGS) entry which is preliminary data.</text>
</comment>
<dbReference type="EMBL" id="BNJF01000003">
    <property type="protein sequence ID" value="GHO47308.1"/>
    <property type="molecule type" value="Genomic_DNA"/>
</dbReference>
<sequence length="89" mass="9679">MWEEASGGILQENLPPDLDGCDDLTLFSEAGCRLSSGVDVLTLCLKTQGERKPGTVCVPFVAQSWYVVTSSIMPYNVPESACFIYEEGL</sequence>
<proteinExistence type="predicted"/>